<sequence length="455" mass="50042">MPSRYIRHDNEVPGRKDFSHIQEEIRLALERGVAKIEEIGNFRPHHTSVYVGLAGIHMMFSRLSSLEPGDARSHANFASTLLSLSESSMTVITSPSRASFLETPVGIACLILTSKSPDKSALASCRAIIQSAIQSIMTESSRDTWDDDGCEVLYGRAGLLYGLLRLRKNDLVSVGDIELVISSIMTRGRFGVSVYQDNIPNQQQSPALMWSWHGKRYLGAAHGVAGILQMLLASPLDVLHPYVPDVLRTVEWLIDCQDEDGNWPTKAPRHGKASNESNELVQWCHGATGIVILLSTLLELSLQRPQEFPVPNRLIDKAVASIRRGGSLVYRHGFLRKGIGLCHGVGGSIYALLSVSDALALMPGDSDHRHNSVYYFQRAVHLAYVATSYEKLTDDGKMGVPDRPYSLYEGLAGMCCAWSEIARRITAMDVEGEGVEHTNPQPSSLVNGFPGYDDL</sequence>
<dbReference type="GO" id="GO:0046872">
    <property type="term" value="F:metal ion binding"/>
    <property type="evidence" value="ECO:0007669"/>
    <property type="project" value="UniProtKB-KW"/>
</dbReference>
<dbReference type="Gene3D" id="1.50.10.10">
    <property type="match status" value="1"/>
</dbReference>
<protein>
    <submittedName>
        <fullName evidence="3">Lanthionine synthetase C-like protein</fullName>
    </submittedName>
</protein>
<feature type="binding site" evidence="1">
    <location>
        <position position="343"/>
    </location>
    <ligand>
        <name>Zn(2+)</name>
        <dbReference type="ChEBI" id="CHEBI:29105"/>
    </ligand>
</feature>
<dbReference type="PRINTS" id="PR01950">
    <property type="entry name" value="LANCSUPER"/>
</dbReference>
<evidence type="ECO:0000313" key="4">
    <source>
        <dbReference type="Proteomes" id="UP001175228"/>
    </source>
</evidence>
<dbReference type="AlphaFoldDB" id="A0AA39UNH1"/>
<dbReference type="SUPFAM" id="SSF158745">
    <property type="entry name" value="LanC-like"/>
    <property type="match status" value="1"/>
</dbReference>
<dbReference type="GO" id="GO:0031179">
    <property type="term" value="P:peptide modification"/>
    <property type="evidence" value="ECO:0007669"/>
    <property type="project" value="InterPro"/>
</dbReference>
<organism evidence="3 4">
    <name type="scientific">Armillaria luteobubalina</name>
    <dbReference type="NCBI Taxonomy" id="153913"/>
    <lineage>
        <taxon>Eukaryota</taxon>
        <taxon>Fungi</taxon>
        <taxon>Dikarya</taxon>
        <taxon>Basidiomycota</taxon>
        <taxon>Agaricomycotina</taxon>
        <taxon>Agaricomycetes</taxon>
        <taxon>Agaricomycetidae</taxon>
        <taxon>Agaricales</taxon>
        <taxon>Marasmiineae</taxon>
        <taxon>Physalacriaceae</taxon>
        <taxon>Armillaria</taxon>
    </lineage>
</organism>
<accession>A0AA39UNH1</accession>
<evidence type="ECO:0000256" key="2">
    <source>
        <dbReference type="SAM" id="MobiDB-lite"/>
    </source>
</evidence>
<keyword evidence="1" id="KW-0862">Zinc</keyword>
<reference evidence="3" key="1">
    <citation type="submission" date="2023-06" db="EMBL/GenBank/DDBJ databases">
        <authorList>
            <consortium name="Lawrence Berkeley National Laboratory"/>
            <person name="Ahrendt S."/>
            <person name="Sahu N."/>
            <person name="Indic B."/>
            <person name="Wong-Bajracharya J."/>
            <person name="Merenyi Z."/>
            <person name="Ke H.-M."/>
            <person name="Monk M."/>
            <person name="Kocsube S."/>
            <person name="Drula E."/>
            <person name="Lipzen A."/>
            <person name="Balint B."/>
            <person name="Henrissat B."/>
            <person name="Andreopoulos B."/>
            <person name="Martin F.M."/>
            <person name="Harder C.B."/>
            <person name="Rigling D."/>
            <person name="Ford K.L."/>
            <person name="Foster G.D."/>
            <person name="Pangilinan J."/>
            <person name="Papanicolaou A."/>
            <person name="Barry K."/>
            <person name="LaButti K."/>
            <person name="Viragh M."/>
            <person name="Koriabine M."/>
            <person name="Yan M."/>
            <person name="Riley R."/>
            <person name="Champramary S."/>
            <person name="Plett K.L."/>
            <person name="Tsai I.J."/>
            <person name="Slot J."/>
            <person name="Sipos G."/>
            <person name="Plett J."/>
            <person name="Nagy L.G."/>
            <person name="Grigoriev I.V."/>
        </authorList>
    </citation>
    <scope>NUCLEOTIDE SEQUENCE</scope>
    <source>
        <strain evidence="3">HWK02</strain>
    </source>
</reference>
<evidence type="ECO:0000256" key="1">
    <source>
        <dbReference type="PIRSR" id="PIRSR607822-1"/>
    </source>
</evidence>
<dbReference type="GO" id="GO:0005886">
    <property type="term" value="C:plasma membrane"/>
    <property type="evidence" value="ECO:0007669"/>
    <property type="project" value="TreeGrafter"/>
</dbReference>
<gene>
    <name evidence="3" type="ORF">EDD18DRAFT_247200</name>
</gene>
<dbReference type="EMBL" id="JAUEPU010000017">
    <property type="protein sequence ID" value="KAK0495583.1"/>
    <property type="molecule type" value="Genomic_DNA"/>
</dbReference>
<dbReference type="InterPro" id="IPR012341">
    <property type="entry name" value="6hp_glycosidase-like_sf"/>
</dbReference>
<comment type="caution">
    <text evidence="3">The sequence shown here is derived from an EMBL/GenBank/DDBJ whole genome shotgun (WGS) entry which is preliminary data.</text>
</comment>
<dbReference type="CDD" id="cd04794">
    <property type="entry name" value="euk_LANCL"/>
    <property type="match status" value="1"/>
</dbReference>
<dbReference type="InterPro" id="IPR007822">
    <property type="entry name" value="LANC-like"/>
</dbReference>
<feature type="binding site" evidence="1">
    <location>
        <position position="284"/>
    </location>
    <ligand>
        <name>Zn(2+)</name>
        <dbReference type="ChEBI" id="CHEBI:29105"/>
    </ligand>
</feature>
<dbReference type="PANTHER" id="PTHR12736">
    <property type="entry name" value="LANC-LIKE PROTEIN"/>
    <property type="match status" value="1"/>
</dbReference>
<dbReference type="GO" id="GO:0005975">
    <property type="term" value="P:carbohydrate metabolic process"/>
    <property type="evidence" value="ECO:0007669"/>
    <property type="project" value="InterPro"/>
</dbReference>
<evidence type="ECO:0000313" key="3">
    <source>
        <dbReference type="EMBL" id="KAK0495583.1"/>
    </source>
</evidence>
<feature type="binding site" evidence="1">
    <location>
        <position position="342"/>
    </location>
    <ligand>
        <name>Zn(2+)</name>
        <dbReference type="ChEBI" id="CHEBI:29105"/>
    </ligand>
</feature>
<dbReference type="Proteomes" id="UP001175228">
    <property type="component" value="Unassembled WGS sequence"/>
</dbReference>
<proteinExistence type="predicted"/>
<keyword evidence="4" id="KW-1185">Reference proteome</keyword>
<dbReference type="Pfam" id="PF05147">
    <property type="entry name" value="LANC_like"/>
    <property type="match status" value="1"/>
</dbReference>
<keyword evidence="1" id="KW-0479">Metal-binding</keyword>
<dbReference type="PANTHER" id="PTHR12736:SF7">
    <property type="entry name" value="LANC-LIKE PROTEIN 3"/>
    <property type="match status" value="1"/>
</dbReference>
<name>A0AA39UNH1_9AGAR</name>
<feature type="region of interest" description="Disordered" evidence="2">
    <location>
        <begin position="433"/>
        <end position="455"/>
    </location>
</feature>
<dbReference type="SMART" id="SM01260">
    <property type="entry name" value="LANC_like"/>
    <property type="match status" value="1"/>
</dbReference>